<dbReference type="GO" id="GO:0003700">
    <property type="term" value="F:DNA-binding transcription factor activity"/>
    <property type="evidence" value="ECO:0007669"/>
    <property type="project" value="InterPro"/>
</dbReference>
<dbReference type="PROSITE" id="PS50931">
    <property type="entry name" value="HTH_LYSR"/>
    <property type="match status" value="1"/>
</dbReference>
<proteinExistence type="inferred from homology"/>
<reference evidence="4 5" key="1">
    <citation type="submission" date="2018-09" db="EMBL/GenBank/DDBJ databases">
        <title>Mesorhizobium carmichaelinearum sp. nov. isolated from Carmichaelinea spp. root nodules in New Zealand.</title>
        <authorList>
            <person name="De Meyer S.E."/>
        </authorList>
    </citation>
    <scope>NUCLEOTIDE SEQUENCE [LARGE SCALE GENOMIC DNA]</scope>
    <source>
        <strain evidence="4 5">ICMP19557</strain>
    </source>
</reference>
<comment type="similarity">
    <text evidence="1">Belongs to the LysR transcriptional regulatory family.</text>
</comment>
<dbReference type="OrthoDB" id="528082at2"/>
<dbReference type="RefSeq" id="WP_147377810.1">
    <property type="nucleotide sequence ID" value="NZ_QZWZ01000093.1"/>
</dbReference>
<evidence type="ECO:0000313" key="4">
    <source>
        <dbReference type="EMBL" id="RJT23272.1"/>
    </source>
</evidence>
<feature type="domain" description="HTH lysR-type" evidence="3">
    <location>
        <begin position="1"/>
        <end position="56"/>
    </location>
</feature>
<feature type="region of interest" description="Disordered" evidence="2">
    <location>
        <begin position="86"/>
        <end position="110"/>
    </location>
</feature>
<dbReference type="GO" id="GO:0006351">
    <property type="term" value="P:DNA-templated transcription"/>
    <property type="evidence" value="ECO:0007669"/>
    <property type="project" value="TreeGrafter"/>
</dbReference>
<accession>A0A3A5JTK7</accession>
<evidence type="ECO:0000259" key="3">
    <source>
        <dbReference type="PROSITE" id="PS50931"/>
    </source>
</evidence>
<feature type="non-terminal residue" evidence="4">
    <location>
        <position position="1"/>
    </location>
</feature>
<evidence type="ECO:0000256" key="1">
    <source>
        <dbReference type="ARBA" id="ARBA00009437"/>
    </source>
</evidence>
<organism evidence="4 5">
    <name type="scientific">Mesorhizobium waimense</name>
    <dbReference type="NCBI Taxonomy" id="1300307"/>
    <lineage>
        <taxon>Bacteria</taxon>
        <taxon>Pseudomonadati</taxon>
        <taxon>Pseudomonadota</taxon>
        <taxon>Alphaproteobacteria</taxon>
        <taxon>Hyphomicrobiales</taxon>
        <taxon>Phyllobacteriaceae</taxon>
        <taxon>Mesorhizobium</taxon>
    </lineage>
</organism>
<keyword evidence="5" id="KW-1185">Reference proteome</keyword>
<dbReference type="SUPFAM" id="SSF46785">
    <property type="entry name" value="Winged helix' DNA-binding domain"/>
    <property type="match status" value="1"/>
</dbReference>
<dbReference type="AlphaFoldDB" id="A0A3A5JTK7"/>
<dbReference type="PANTHER" id="PTHR30537">
    <property type="entry name" value="HTH-TYPE TRANSCRIPTIONAL REGULATOR"/>
    <property type="match status" value="1"/>
</dbReference>
<dbReference type="InterPro" id="IPR036390">
    <property type="entry name" value="WH_DNA-bd_sf"/>
</dbReference>
<evidence type="ECO:0000313" key="5">
    <source>
        <dbReference type="Proteomes" id="UP000272706"/>
    </source>
</evidence>
<evidence type="ECO:0000256" key="2">
    <source>
        <dbReference type="SAM" id="MobiDB-lite"/>
    </source>
</evidence>
<dbReference type="GO" id="GO:0043565">
    <property type="term" value="F:sequence-specific DNA binding"/>
    <property type="evidence" value="ECO:0007669"/>
    <property type="project" value="TreeGrafter"/>
</dbReference>
<comment type="caution">
    <text evidence="4">The sequence shown here is derived from an EMBL/GenBank/DDBJ whole genome shotgun (WGS) entry which is preliminary data.</text>
</comment>
<protein>
    <submittedName>
        <fullName evidence="4">LysR family transcriptional regulator</fullName>
    </submittedName>
</protein>
<name>A0A3A5JTK7_9HYPH</name>
<dbReference type="PRINTS" id="PR00039">
    <property type="entry name" value="HTHLYSR"/>
</dbReference>
<sequence length="110" mass="12714">LNTLWAFWAVMRYGGLVNAARELHVSPQAVGQSIKHLENILQVQLFERTQRSLHPNKEAELLFHYVDAGLDELSYGLRQVDISKRRLGSQHESELPGPESAARWRRHMRT</sequence>
<gene>
    <name evidence="4" type="ORF">D3227_38940</name>
</gene>
<dbReference type="Gene3D" id="1.10.10.10">
    <property type="entry name" value="Winged helix-like DNA-binding domain superfamily/Winged helix DNA-binding domain"/>
    <property type="match status" value="1"/>
</dbReference>
<dbReference type="InterPro" id="IPR058163">
    <property type="entry name" value="LysR-type_TF_proteobact-type"/>
</dbReference>
<dbReference type="PANTHER" id="PTHR30537:SF58">
    <property type="entry name" value="HTH-TYPE TRANSCRIPTIONAL REGULATOR PERR"/>
    <property type="match status" value="1"/>
</dbReference>
<dbReference type="InterPro" id="IPR000847">
    <property type="entry name" value="LysR_HTH_N"/>
</dbReference>
<dbReference type="EMBL" id="QZWZ01000093">
    <property type="protein sequence ID" value="RJT23272.1"/>
    <property type="molecule type" value="Genomic_DNA"/>
</dbReference>
<dbReference type="Proteomes" id="UP000272706">
    <property type="component" value="Unassembled WGS sequence"/>
</dbReference>
<dbReference type="Pfam" id="PF00126">
    <property type="entry name" value="HTH_1"/>
    <property type="match status" value="1"/>
</dbReference>
<dbReference type="InterPro" id="IPR036388">
    <property type="entry name" value="WH-like_DNA-bd_sf"/>
</dbReference>